<evidence type="ECO:0000256" key="4">
    <source>
        <dbReference type="ARBA" id="ARBA00012355"/>
    </source>
</evidence>
<evidence type="ECO:0000256" key="10">
    <source>
        <dbReference type="SAM" id="MobiDB-lite"/>
    </source>
</evidence>
<sequence>MTLTSIKTRTFRHPNINDGKKVWELVREIDVLDLNSSYYYLILCEYFSNTCMVAENEGEIVGFVSGFRHPEHHDILFVWQVAVAKSERGEGLATTLIQKLLKSDECSDIKAIQTTISPSNKASLALFRKLSEHLGANMVKTLRFSSDAFPGNEHEAEQTYEISPILGNGKEED</sequence>
<comment type="similarity">
    <text evidence="3 9">Belongs to the acetyltransferase family. EctA subfamily.</text>
</comment>
<keyword evidence="13" id="KW-1185">Reference proteome</keyword>
<dbReference type="EMBL" id="FNDU01000001">
    <property type="protein sequence ID" value="SDH53353.1"/>
    <property type="molecule type" value="Genomic_DNA"/>
</dbReference>
<evidence type="ECO:0000256" key="3">
    <source>
        <dbReference type="ARBA" id="ARBA00010712"/>
    </source>
</evidence>
<dbReference type="RefSeq" id="WP_091580561.1">
    <property type="nucleotide sequence ID" value="NZ_FNDU01000001.1"/>
</dbReference>
<evidence type="ECO:0000256" key="6">
    <source>
        <dbReference type="ARBA" id="ARBA00022679"/>
    </source>
</evidence>
<evidence type="ECO:0000256" key="9">
    <source>
        <dbReference type="RuleBase" id="RU365045"/>
    </source>
</evidence>
<dbReference type="CDD" id="cd04301">
    <property type="entry name" value="NAT_SF"/>
    <property type="match status" value="1"/>
</dbReference>
<dbReference type="STRING" id="930129.SAMN05216352_101572"/>
<dbReference type="Gene3D" id="3.40.630.30">
    <property type="match status" value="1"/>
</dbReference>
<dbReference type="NCBIfam" id="TIGR02406">
    <property type="entry name" value="ectoine_EctA"/>
    <property type="match status" value="1"/>
</dbReference>
<evidence type="ECO:0000259" key="11">
    <source>
        <dbReference type="PROSITE" id="PS51186"/>
    </source>
</evidence>
<dbReference type="GO" id="GO:0033816">
    <property type="term" value="F:diaminobutyrate acetyltransferase activity"/>
    <property type="evidence" value="ECO:0007669"/>
    <property type="project" value="UniProtKB-EC"/>
</dbReference>
<dbReference type="OrthoDB" id="2436196at2"/>
<comment type="catalytic activity">
    <reaction evidence="8 9">
        <text>L-2,4-diaminobutanoate + acetyl-CoA = (2S)-4-acetamido-2-aminobutanoate + CoA + H(+)</text>
        <dbReference type="Rhea" id="RHEA:16901"/>
        <dbReference type="ChEBI" id="CHEBI:15378"/>
        <dbReference type="ChEBI" id="CHEBI:57287"/>
        <dbReference type="ChEBI" id="CHEBI:57288"/>
        <dbReference type="ChEBI" id="CHEBI:58761"/>
        <dbReference type="ChEBI" id="CHEBI:58929"/>
        <dbReference type="EC" id="2.3.1.178"/>
    </reaction>
</comment>
<dbReference type="AlphaFoldDB" id="A0A1G8D736"/>
<dbReference type="InterPro" id="IPR000182">
    <property type="entry name" value="GNAT_dom"/>
</dbReference>
<feature type="region of interest" description="Disordered" evidence="10">
    <location>
        <begin position="150"/>
        <end position="173"/>
    </location>
</feature>
<evidence type="ECO:0000256" key="1">
    <source>
        <dbReference type="ARBA" id="ARBA00003741"/>
    </source>
</evidence>
<keyword evidence="7 9" id="KW-0012">Acyltransferase</keyword>
<keyword evidence="6 9" id="KW-0808">Transferase</keyword>
<dbReference type="Pfam" id="PF00583">
    <property type="entry name" value="Acetyltransf_1"/>
    <property type="match status" value="1"/>
</dbReference>
<gene>
    <name evidence="9" type="primary">ectA</name>
    <name evidence="12" type="ORF">SAMN05216352_101572</name>
</gene>
<dbReference type="UniPathway" id="UPA00067">
    <property type="reaction ID" value="UER00122"/>
</dbReference>
<dbReference type="InterPro" id="IPR012772">
    <property type="entry name" value="Ectoine_EctA"/>
</dbReference>
<evidence type="ECO:0000313" key="12">
    <source>
        <dbReference type="EMBL" id="SDH53353.1"/>
    </source>
</evidence>
<dbReference type="SUPFAM" id="SSF55729">
    <property type="entry name" value="Acyl-CoA N-acyltransferases (Nat)"/>
    <property type="match status" value="1"/>
</dbReference>
<dbReference type="EC" id="2.3.1.178" evidence="4 9"/>
<dbReference type="PANTHER" id="PTHR43072">
    <property type="entry name" value="N-ACETYLTRANSFERASE"/>
    <property type="match status" value="1"/>
</dbReference>
<dbReference type="InterPro" id="IPR016181">
    <property type="entry name" value="Acyl_CoA_acyltransferase"/>
</dbReference>
<evidence type="ECO:0000256" key="5">
    <source>
        <dbReference type="ARBA" id="ARBA00017935"/>
    </source>
</evidence>
<dbReference type="PROSITE" id="PS51186">
    <property type="entry name" value="GNAT"/>
    <property type="match status" value="1"/>
</dbReference>
<organism evidence="12 13">
    <name type="scientific">Alteribacillus bidgolensis</name>
    <dbReference type="NCBI Taxonomy" id="930129"/>
    <lineage>
        <taxon>Bacteria</taxon>
        <taxon>Bacillati</taxon>
        <taxon>Bacillota</taxon>
        <taxon>Bacilli</taxon>
        <taxon>Bacillales</taxon>
        <taxon>Bacillaceae</taxon>
        <taxon>Alteribacillus</taxon>
    </lineage>
</organism>
<evidence type="ECO:0000256" key="8">
    <source>
        <dbReference type="ARBA" id="ARBA00048924"/>
    </source>
</evidence>
<reference evidence="12 13" key="1">
    <citation type="submission" date="2016-10" db="EMBL/GenBank/DDBJ databases">
        <authorList>
            <person name="de Groot N.N."/>
        </authorList>
    </citation>
    <scope>NUCLEOTIDE SEQUENCE [LARGE SCALE GENOMIC DNA]</scope>
    <source>
        <strain evidence="13">P4B,CCM 7963,CECT 7998,DSM 25260,IBRC-M 10614,KCTC 13821</strain>
    </source>
</reference>
<comment type="pathway">
    <text evidence="2 9">Amine and polyamine biosynthesis; ectoine biosynthesis; L-ectoine from L-aspartate 4-semialdehyde: step 2/3.</text>
</comment>
<evidence type="ECO:0000313" key="13">
    <source>
        <dbReference type="Proteomes" id="UP000199017"/>
    </source>
</evidence>
<feature type="domain" description="N-acetyltransferase" evidence="11">
    <location>
        <begin position="6"/>
        <end position="161"/>
    </location>
</feature>
<dbReference type="PANTHER" id="PTHR43072:SF23">
    <property type="entry name" value="UPF0039 PROTEIN C11D3.02C"/>
    <property type="match status" value="1"/>
</dbReference>
<evidence type="ECO:0000256" key="2">
    <source>
        <dbReference type="ARBA" id="ARBA00004978"/>
    </source>
</evidence>
<accession>A0A1G8D736</accession>
<dbReference type="GO" id="GO:0019491">
    <property type="term" value="P:ectoine biosynthetic process"/>
    <property type="evidence" value="ECO:0007669"/>
    <property type="project" value="UniProtKB-UniPathway"/>
</dbReference>
<protein>
    <recommendedName>
        <fullName evidence="5 9">L-2,4-diaminobutyric acid acetyltransferase</fullName>
        <shortName evidence="9">DABA acetyltransferase</shortName>
        <ecNumber evidence="4 9">2.3.1.178</ecNumber>
    </recommendedName>
</protein>
<name>A0A1G8D736_9BACI</name>
<dbReference type="Proteomes" id="UP000199017">
    <property type="component" value="Unassembled WGS sequence"/>
</dbReference>
<proteinExistence type="inferred from homology"/>
<evidence type="ECO:0000256" key="7">
    <source>
        <dbReference type="ARBA" id="ARBA00023315"/>
    </source>
</evidence>
<comment type="function">
    <text evidence="1 9">Catalyzes the acetylation of L-2,4-diaminobutyrate (DABA) to gamma-N-acetyl-alpha,gamma-diaminobutyric acid (ADABA) with acetyl coenzyme A.</text>
</comment>